<protein>
    <submittedName>
        <fullName evidence="5">DUF4339 domain-containing protein</fullName>
    </submittedName>
</protein>
<keyword evidence="6" id="KW-1185">Reference proteome</keyword>
<comment type="caution">
    <text evidence="5">The sequence shown here is derived from an EMBL/GenBank/DDBJ whole genome shotgun (WGS) entry which is preliminary data.</text>
</comment>
<feature type="transmembrane region" description="Helical" evidence="3">
    <location>
        <begin position="105"/>
        <end position="130"/>
    </location>
</feature>
<dbReference type="GO" id="GO:0007155">
    <property type="term" value="P:cell adhesion"/>
    <property type="evidence" value="ECO:0007669"/>
    <property type="project" value="InterPro"/>
</dbReference>
<keyword evidence="3" id="KW-0812">Transmembrane</keyword>
<dbReference type="InterPro" id="IPR001082">
    <property type="entry name" value="Pilin"/>
</dbReference>
<dbReference type="RefSeq" id="WP_182338523.1">
    <property type="nucleotide sequence ID" value="NZ_JACGXS010000002.1"/>
</dbReference>
<feature type="domain" description="GYF" evidence="4">
    <location>
        <begin position="4"/>
        <end position="51"/>
    </location>
</feature>
<dbReference type="InterPro" id="IPR045584">
    <property type="entry name" value="Pilin-like"/>
</dbReference>
<dbReference type="AlphaFoldDB" id="A0A7W3FL03"/>
<feature type="region of interest" description="Disordered" evidence="2">
    <location>
        <begin position="61"/>
        <end position="93"/>
    </location>
</feature>
<dbReference type="Pfam" id="PF14237">
    <property type="entry name" value="GYF_2"/>
    <property type="match status" value="1"/>
</dbReference>
<comment type="similarity">
    <text evidence="1">Belongs to the N-Me-Phe pilin family.</text>
</comment>
<keyword evidence="3" id="KW-0472">Membrane</keyword>
<name>A0A7W3FL03_9GAMM</name>
<dbReference type="InterPro" id="IPR025640">
    <property type="entry name" value="GYF_2"/>
</dbReference>
<dbReference type="Gene3D" id="3.30.700.10">
    <property type="entry name" value="Glycoprotein, Type 4 Pilin"/>
    <property type="match status" value="1"/>
</dbReference>
<reference evidence="5 6" key="1">
    <citation type="submission" date="2020-08" db="EMBL/GenBank/DDBJ databases">
        <title>Stenotrophomonas tumulicola JCM 30961.</title>
        <authorList>
            <person name="Deng Y."/>
        </authorList>
    </citation>
    <scope>NUCLEOTIDE SEQUENCE [LARGE SCALE GENOMIC DNA]</scope>
    <source>
        <strain evidence="5 6">JCM 30961</strain>
    </source>
</reference>
<evidence type="ECO:0000313" key="5">
    <source>
        <dbReference type="EMBL" id="MBA8681390.1"/>
    </source>
</evidence>
<evidence type="ECO:0000256" key="1">
    <source>
        <dbReference type="ARBA" id="ARBA00005233"/>
    </source>
</evidence>
<dbReference type="EMBL" id="JACGXS010000002">
    <property type="protein sequence ID" value="MBA8681390.1"/>
    <property type="molecule type" value="Genomic_DNA"/>
</dbReference>
<feature type="compositionally biased region" description="Pro residues" evidence="2">
    <location>
        <begin position="72"/>
        <end position="93"/>
    </location>
</feature>
<evidence type="ECO:0000313" key="6">
    <source>
        <dbReference type="Proteomes" id="UP000547058"/>
    </source>
</evidence>
<evidence type="ECO:0000259" key="4">
    <source>
        <dbReference type="Pfam" id="PF14237"/>
    </source>
</evidence>
<keyword evidence="3" id="KW-1133">Transmembrane helix</keyword>
<organism evidence="5 6">
    <name type="scientific">Stenotrophomonas tumulicola</name>
    <dbReference type="NCBI Taxonomy" id="1685415"/>
    <lineage>
        <taxon>Bacteria</taxon>
        <taxon>Pseudomonadati</taxon>
        <taxon>Pseudomonadota</taxon>
        <taxon>Gammaproteobacteria</taxon>
        <taxon>Lysobacterales</taxon>
        <taxon>Lysobacteraceae</taxon>
        <taxon>Stenotrophomonas</taxon>
    </lineage>
</organism>
<sequence>MSEWFHAEGNRQIGPVSAEDIAALFREDRIGLETLVWRDGLPAWQPLHSVADELGLTAVPPPPAAHLESTPPQLPPAVPLPSSPYAGPPSSIPVPPRKSGLSGCALTAIIGGGALVVLVPVCAILAAIALPSYNDYVIRSKVAQSISALQPLKLQVQEFNARQGRCPTGTDPGFPGHDQFIAQGFSSVQFGRFENRHCGIEATLATGKSTIDGDLLWLEFDPDATRWECSGETEDKYLPVDCRG</sequence>
<dbReference type="SUPFAM" id="SSF54523">
    <property type="entry name" value="Pili subunits"/>
    <property type="match status" value="1"/>
</dbReference>
<dbReference type="Proteomes" id="UP000547058">
    <property type="component" value="Unassembled WGS sequence"/>
</dbReference>
<proteinExistence type="inferred from homology"/>
<accession>A0A7W3FL03</accession>
<evidence type="ECO:0000256" key="2">
    <source>
        <dbReference type="SAM" id="MobiDB-lite"/>
    </source>
</evidence>
<dbReference type="Pfam" id="PF00114">
    <property type="entry name" value="Pilin"/>
    <property type="match status" value="1"/>
</dbReference>
<gene>
    <name evidence="5" type="ORF">H4O11_06155</name>
</gene>
<dbReference type="GO" id="GO:0009289">
    <property type="term" value="C:pilus"/>
    <property type="evidence" value="ECO:0007669"/>
    <property type="project" value="InterPro"/>
</dbReference>
<evidence type="ECO:0000256" key="3">
    <source>
        <dbReference type="SAM" id="Phobius"/>
    </source>
</evidence>